<name>A0ABY3X3F6_9GAMM</name>
<gene>
    <name evidence="2" type="ORF">MMG00_00720</name>
</gene>
<dbReference type="PANTHER" id="PTHR22911">
    <property type="entry name" value="ACYL-MALONYL CONDENSING ENZYME-RELATED"/>
    <property type="match status" value="1"/>
</dbReference>
<dbReference type="Pfam" id="PF00892">
    <property type="entry name" value="EamA"/>
    <property type="match status" value="2"/>
</dbReference>
<dbReference type="PANTHER" id="PTHR22911:SF134">
    <property type="entry name" value="DMT FAMILY TRANSPORTER"/>
    <property type="match status" value="1"/>
</dbReference>
<reference evidence="2 3" key="1">
    <citation type="submission" date="2022-03" db="EMBL/GenBank/DDBJ databases">
        <title>Ignatzschineria rhizosphaerae HR5S32.</title>
        <authorList>
            <person name="Sun J.Q."/>
            <person name="Feng J.Y."/>
        </authorList>
    </citation>
    <scope>NUCLEOTIDE SEQUENCE [LARGE SCALE GENOMIC DNA]</scope>
    <source>
        <strain evidence="2 3">HR5S32</strain>
    </source>
</reference>
<feature type="domain" description="EamA" evidence="1">
    <location>
        <begin position="161"/>
        <end position="297"/>
    </location>
</feature>
<dbReference type="InterPro" id="IPR000620">
    <property type="entry name" value="EamA_dom"/>
</dbReference>
<evidence type="ECO:0000313" key="2">
    <source>
        <dbReference type="EMBL" id="UNM96430.1"/>
    </source>
</evidence>
<feature type="domain" description="EamA" evidence="1">
    <location>
        <begin position="9"/>
        <end position="144"/>
    </location>
</feature>
<organism evidence="2 3">
    <name type="scientific">Ignatzschineria rhizosphaerae</name>
    <dbReference type="NCBI Taxonomy" id="2923279"/>
    <lineage>
        <taxon>Bacteria</taxon>
        <taxon>Pseudomonadati</taxon>
        <taxon>Pseudomonadota</taxon>
        <taxon>Gammaproteobacteria</taxon>
        <taxon>Cardiobacteriales</taxon>
        <taxon>Ignatzschineriaceae</taxon>
        <taxon>Ignatzschineria</taxon>
    </lineage>
</organism>
<proteinExistence type="predicted"/>
<dbReference type="EMBL" id="CP093379">
    <property type="protein sequence ID" value="UNM96430.1"/>
    <property type="molecule type" value="Genomic_DNA"/>
</dbReference>
<evidence type="ECO:0000313" key="3">
    <source>
        <dbReference type="Proteomes" id="UP000829542"/>
    </source>
</evidence>
<evidence type="ECO:0000259" key="1">
    <source>
        <dbReference type="Pfam" id="PF00892"/>
    </source>
</evidence>
<protein>
    <submittedName>
        <fullName evidence="2">DMT family transporter</fullName>
    </submittedName>
</protein>
<dbReference type="Proteomes" id="UP000829542">
    <property type="component" value="Chromosome"/>
</dbReference>
<dbReference type="RefSeq" id="WP_242150002.1">
    <property type="nucleotide sequence ID" value="NZ_CP093379.1"/>
</dbReference>
<keyword evidence="3" id="KW-1185">Reference proteome</keyword>
<accession>A0ABY3X3F6</accession>
<sequence length="317" mass="34885">MNLKNDATIGFLLALTTAVLWGSVPIAVREIVPNMSPVTLVWYRFILSFSLLLIILALKHQLPQKKQFMNSRVLLLLFIATLGLAGNFTLFSAALLYISPTVTQVVAQLSSVGLLLAGLIVFKERLKPSQILGVIILIIGLGLFFNTSIIEILTQLTTYSKGVLLAVCAATVWVIYGLAQKILLKDLKSPQILLILYFGCLTLLFPFAQLSEIMNLSLFQLLLLGYCGINTIVGYGALAEAMNRWQVSQVSAMITLTPLFTLIFSDILALLWPQIFLFPELNILGYIGAFVVVAGAMFTAVGHHVIKKRKNRPHHSA</sequence>